<sequence length="243" mass="28694">MKIIEKIIKLNANDDTLESIISKFLIADLNNIKIWTHKYIVENTHCSKATLSRYINKIGFKNFNEFYYSLLTENEKFIQKKHDLDNEIEFSTIKNIKLISEWLNSNNIFLDLRELLITKRRIFIVSDVLSTGMITTSILDFVFKRSNVQILNISNMDETMLNHFDQNDVFINIILRESEKYFSLLKELFNKRIMSINISNQPNLAYENNKIFYNLALPCFKKNKQISEIISIILLLSTLNDYI</sequence>
<reference evidence="2 3" key="1">
    <citation type="submission" date="2017-11" db="EMBL/GenBank/DDBJ databases">
        <title>Complete genome sequence of Spiroplasma clarkii CN-5 (DSM 19994).</title>
        <authorList>
            <person name="Tsai Y.-M."/>
            <person name="Chang A."/>
            <person name="Lo W.-S."/>
            <person name="Kuo C.-H."/>
        </authorList>
    </citation>
    <scope>NUCLEOTIDE SEQUENCE [LARGE SCALE GENOMIC DNA]</scope>
    <source>
        <strain evidence="2 3">CN-5</strain>
    </source>
</reference>
<keyword evidence="3" id="KW-1185">Reference proteome</keyword>
<protein>
    <recommendedName>
        <fullName evidence="1">HTH rpiR-type domain-containing protein</fullName>
    </recommendedName>
</protein>
<dbReference type="AlphaFoldDB" id="A0A2K8KGG2"/>
<dbReference type="PROSITE" id="PS51071">
    <property type="entry name" value="HTH_RPIR"/>
    <property type="match status" value="1"/>
</dbReference>
<dbReference type="Proteomes" id="UP000231179">
    <property type="component" value="Chromosome"/>
</dbReference>
<dbReference type="InterPro" id="IPR000281">
    <property type="entry name" value="HTH_RpiR"/>
</dbReference>
<accession>A0A2K8KGG2</accession>
<dbReference type="InterPro" id="IPR009057">
    <property type="entry name" value="Homeodomain-like_sf"/>
</dbReference>
<evidence type="ECO:0000313" key="3">
    <source>
        <dbReference type="Proteomes" id="UP000231179"/>
    </source>
</evidence>
<organism evidence="2 3">
    <name type="scientific">Spiroplasma clarkii</name>
    <dbReference type="NCBI Taxonomy" id="2139"/>
    <lineage>
        <taxon>Bacteria</taxon>
        <taxon>Bacillati</taxon>
        <taxon>Mycoplasmatota</taxon>
        <taxon>Mollicutes</taxon>
        <taxon>Entomoplasmatales</taxon>
        <taxon>Spiroplasmataceae</taxon>
        <taxon>Spiroplasma</taxon>
    </lineage>
</organism>
<evidence type="ECO:0000313" key="2">
    <source>
        <dbReference type="EMBL" id="ATX70768.1"/>
    </source>
</evidence>
<dbReference type="SUPFAM" id="SSF46689">
    <property type="entry name" value="Homeodomain-like"/>
    <property type="match status" value="1"/>
</dbReference>
<name>A0A2K8KGG2_9MOLU</name>
<dbReference type="InterPro" id="IPR036388">
    <property type="entry name" value="WH-like_DNA-bd_sf"/>
</dbReference>
<evidence type="ECO:0000259" key="1">
    <source>
        <dbReference type="PROSITE" id="PS51071"/>
    </source>
</evidence>
<feature type="domain" description="HTH rpiR-type" evidence="1">
    <location>
        <begin position="1"/>
        <end position="77"/>
    </location>
</feature>
<dbReference type="RefSeq" id="WP_100254328.1">
    <property type="nucleotide sequence ID" value="NZ_CP024870.1"/>
</dbReference>
<dbReference type="GO" id="GO:0003700">
    <property type="term" value="F:DNA-binding transcription factor activity"/>
    <property type="evidence" value="ECO:0007669"/>
    <property type="project" value="InterPro"/>
</dbReference>
<dbReference type="Gene3D" id="1.10.10.10">
    <property type="entry name" value="Winged helix-like DNA-binding domain superfamily/Winged helix DNA-binding domain"/>
    <property type="match status" value="1"/>
</dbReference>
<dbReference type="EMBL" id="CP024870">
    <property type="protein sequence ID" value="ATX70768.1"/>
    <property type="molecule type" value="Genomic_DNA"/>
</dbReference>
<gene>
    <name evidence="2" type="ORF">SCLAR_v1c04440</name>
</gene>
<proteinExistence type="predicted"/>